<accession>A0A3B1CGS6</accession>
<name>A0A3B1CGS6_9ZZZZ</name>
<organism evidence="1">
    <name type="scientific">hydrothermal vent metagenome</name>
    <dbReference type="NCBI Taxonomy" id="652676"/>
    <lineage>
        <taxon>unclassified sequences</taxon>
        <taxon>metagenomes</taxon>
        <taxon>ecological metagenomes</taxon>
    </lineage>
</organism>
<proteinExistence type="predicted"/>
<feature type="non-terminal residue" evidence="1">
    <location>
        <position position="1"/>
    </location>
</feature>
<evidence type="ECO:0000313" key="1">
    <source>
        <dbReference type="EMBL" id="VAX17975.1"/>
    </source>
</evidence>
<dbReference type="EMBL" id="UOGA01000109">
    <property type="protein sequence ID" value="VAX17975.1"/>
    <property type="molecule type" value="Genomic_DNA"/>
</dbReference>
<sequence>TGQKYAANMKRLIKNLLTAVG</sequence>
<reference evidence="1" key="1">
    <citation type="submission" date="2018-06" db="EMBL/GenBank/DDBJ databases">
        <authorList>
            <person name="Zhirakovskaya E."/>
        </authorList>
    </citation>
    <scope>NUCLEOTIDE SEQUENCE</scope>
</reference>
<protein>
    <submittedName>
        <fullName evidence="1">Uncharacterized protein</fullName>
    </submittedName>
</protein>
<gene>
    <name evidence="1" type="ORF">MNBD_NITROSPINAE04-784</name>
</gene>
<dbReference type="AlphaFoldDB" id="A0A3B1CGS6"/>